<sequence>MAHLAFPGQAAEQSSPCTLLPFRGHLFGSSWDPTLLHVEKFDGCAIPLSSWVSMEGGLGSQIRVWKDPWLPRPRSFRPITPAPSDLNHLRVADLIDPETSDWKVDLVQQLFWPLDSSIILTIPISIHGEEDLMVWHYSRNGYFSVRSAYHLAMTIEDRPYSSDGGTKESQW</sequence>
<accession>A0AAW2NXJ4</accession>
<proteinExistence type="predicted"/>
<name>A0AAW2NXJ4_9LAMI</name>
<protein>
    <submittedName>
        <fullName evidence="1">Uncharacterized protein</fullName>
    </submittedName>
</protein>
<reference evidence="1" key="1">
    <citation type="submission" date="2020-06" db="EMBL/GenBank/DDBJ databases">
        <authorList>
            <person name="Li T."/>
            <person name="Hu X."/>
            <person name="Zhang T."/>
            <person name="Song X."/>
            <person name="Zhang H."/>
            <person name="Dai N."/>
            <person name="Sheng W."/>
            <person name="Hou X."/>
            <person name="Wei L."/>
        </authorList>
    </citation>
    <scope>NUCLEOTIDE SEQUENCE</scope>
    <source>
        <strain evidence="1">KEN8</strain>
        <tissue evidence="1">Leaf</tissue>
    </source>
</reference>
<dbReference type="EMBL" id="JACGWM010000010">
    <property type="protein sequence ID" value="KAL0347171.1"/>
    <property type="molecule type" value="Genomic_DNA"/>
</dbReference>
<evidence type="ECO:0000313" key="1">
    <source>
        <dbReference type="EMBL" id="KAL0347171.1"/>
    </source>
</evidence>
<reference evidence="1" key="2">
    <citation type="journal article" date="2024" name="Plant">
        <title>Genomic evolution and insights into agronomic trait innovations of Sesamum species.</title>
        <authorList>
            <person name="Miao H."/>
            <person name="Wang L."/>
            <person name="Qu L."/>
            <person name="Liu H."/>
            <person name="Sun Y."/>
            <person name="Le M."/>
            <person name="Wang Q."/>
            <person name="Wei S."/>
            <person name="Zheng Y."/>
            <person name="Lin W."/>
            <person name="Duan Y."/>
            <person name="Cao H."/>
            <person name="Xiong S."/>
            <person name="Wang X."/>
            <person name="Wei L."/>
            <person name="Li C."/>
            <person name="Ma Q."/>
            <person name="Ju M."/>
            <person name="Zhao R."/>
            <person name="Li G."/>
            <person name="Mu C."/>
            <person name="Tian Q."/>
            <person name="Mei H."/>
            <person name="Zhang T."/>
            <person name="Gao T."/>
            <person name="Zhang H."/>
        </authorList>
    </citation>
    <scope>NUCLEOTIDE SEQUENCE</scope>
    <source>
        <strain evidence="1">KEN8</strain>
    </source>
</reference>
<comment type="caution">
    <text evidence="1">The sequence shown here is derived from an EMBL/GenBank/DDBJ whole genome shotgun (WGS) entry which is preliminary data.</text>
</comment>
<gene>
    <name evidence="1" type="ORF">Scaly_1733100</name>
</gene>
<organism evidence="1">
    <name type="scientific">Sesamum calycinum</name>
    <dbReference type="NCBI Taxonomy" id="2727403"/>
    <lineage>
        <taxon>Eukaryota</taxon>
        <taxon>Viridiplantae</taxon>
        <taxon>Streptophyta</taxon>
        <taxon>Embryophyta</taxon>
        <taxon>Tracheophyta</taxon>
        <taxon>Spermatophyta</taxon>
        <taxon>Magnoliopsida</taxon>
        <taxon>eudicotyledons</taxon>
        <taxon>Gunneridae</taxon>
        <taxon>Pentapetalae</taxon>
        <taxon>asterids</taxon>
        <taxon>lamiids</taxon>
        <taxon>Lamiales</taxon>
        <taxon>Pedaliaceae</taxon>
        <taxon>Sesamum</taxon>
    </lineage>
</organism>
<dbReference type="AlphaFoldDB" id="A0AAW2NXJ4"/>